<protein>
    <recommendedName>
        <fullName evidence="3">Transposase</fullName>
    </recommendedName>
</protein>
<evidence type="ECO:0008006" key="3">
    <source>
        <dbReference type="Google" id="ProtNLM"/>
    </source>
</evidence>
<evidence type="ECO:0000313" key="1">
    <source>
        <dbReference type="EMBL" id="MFC3966723.1"/>
    </source>
</evidence>
<accession>A0ABV8E3K9</accession>
<dbReference type="RefSeq" id="WP_247259829.1">
    <property type="nucleotide sequence ID" value="NZ_JALJQZ010000005.1"/>
</dbReference>
<gene>
    <name evidence="1" type="ORF">ACFOVS_00965</name>
</gene>
<keyword evidence="2" id="KW-1185">Reference proteome</keyword>
<proteinExistence type="predicted"/>
<name>A0ABV8E3K9_9HYPH</name>
<organism evidence="1 2">
    <name type="scientific">Rhizobium lemnae</name>
    <dbReference type="NCBI Taxonomy" id="1214924"/>
    <lineage>
        <taxon>Bacteria</taxon>
        <taxon>Pseudomonadati</taxon>
        <taxon>Pseudomonadota</taxon>
        <taxon>Alphaproteobacteria</taxon>
        <taxon>Hyphomicrobiales</taxon>
        <taxon>Rhizobiaceae</taxon>
        <taxon>Rhizobium/Agrobacterium group</taxon>
        <taxon>Rhizobium</taxon>
    </lineage>
</organism>
<dbReference type="Proteomes" id="UP001595697">
    <property type="component" value="Unassembled WGS sequence"/>
</dbReference>
<comment type="caution">
    <text evidence="1">The sequence shown here is derived from an EMBL/GenBank/DDBJ whole genome shotgun (WGS) entry which is preliminary data.</text>
</comment>
<sequence>MNRNGGRDKDRTCDPYDVNTVRLPETRHHLSSLKRHFKLLLASSALFLGHSLGEFERAAQWLAANWDEVRGPVWPVLRRRFKLNADQLMAAVAWACALTSAGFEEVYDHG</sequence>
<dbReference type="EMBL" id="JBHSBD010000005">
    <property type="protein sequence ID" value="MFC3966723.1"/>
    <property type="molecule type" value="Genomic_DNA"/>
</dbReference>
<reference evidence="2" key="1">
    <citation type="journal article" date="2019" name="Int. J. Syst. Evol. Microbiol.">
        <title>The Global Catalogue of Microorganisms (GCM) 10K type strain sequencing project: providing services to taxonomists for standard genome sequencing and annotation.</title>
        <authorList>
            <consortium name="The Broad Institute Genomics Platform"/>
            <consortium name="The Broad Institute Genome Sequencing Center for Infectious Disease"/>
            <person name="Wu L."/>
            <person name="Ma J."/>
        </authorList>
    </citation>
    <scope>NUCLEOTIDE SEQUENCE [LARGE SCALE GENOMIC DNA]</scope>
    <source>
        <strain evidence="2">TBRC 5781</strain>
    </source>
</reference>
<evidence type="ECO:0000313" key="2">
    <source>
        <dbReference type="Proteomes" id="UP001595697"/>
    </source>
</evidence>